<dbReference type="PROSITE" id="PS52050">
    <property type="entry name" value="WYL"/>
    <property type="match status" value="1"/>
</dbReference>
<evidence type="ECO:0000259" key="2">
    <source>
        <dbReference type="Pfam" id="PF25583"/>
    </source>
</evidence>
<dbReference type="InParanoid" id="A0A4R5DEG7"/>
<dbReference type="Pfam" id="PF13280">
    <property type="entry name" value="WYL"/>
    <property type="match status" value="1"/>
</dbReference>
<dbReference type="InterPro" id="IPR026881">
    <property type="entry name" value="WYL_dom"/>
</dbReference>
<dbReference type="OrthoDB" id="5176814at2"/>
<sequence length="333" mass="37180">MKRAVFAWRFLQLGHSMIAWQCCGGGAMAGGRDQLGPLERVTRVLVALIAAEPTGIPTPRLLRIAAFGGGEQHHVRQLKRLIEYLNRAGWDIRNTMPPGQTAVYRAYAGDNRLRVNLTPEQQTELARAAMIAGDHTFAGRIGVDLGELAGVPELRTSRQPHRADAALNTVLYALEHHCRLRFVYKKRPRVVHPHFVYPGTSGWHLVAHEDGSDRDKQFITDRMSAVTVDLPRTAAARHEPYHDELDPLSWAVDPPVDVTVETTPEFRGQVENLLGTPSYHEVDDDVVRLTIPVTHRAAFRNRVYELGPRVHVLGPADIRGELIAGLESLLERL</sequence>
<name>A0A4R5DEG7_9ACTN</name>
<gene>
    <name evidence="3" type="ORF">E1269_12450</name>
</gene>
<evidence type="ECO:0000313" key="3">
    <source>
        <dbReference type="EMBL" id="TDE10124.1"/>
    </source>
</evidence>
<proteinExistence type="predicted"/>
<feature type="domain" description="WYL" evidence="1">
    <location>
        <begin position="166"/>
        <end position="228"/>
    </location>
</feature>
<accession>A0A4R5DEG7</accession>
<protein>
    <submittedName>
        <fullName evidence="3">WYL domain-containing protein</fullName>
    </submittedName>
</protein>
<dbReference type="Proteomes" id="UP000294739">
    <property type="component" value="Unassembled WGS sequence"/>
</dbReference>
<feature type="domain" description="WCX" evidence="2">
    <location>
        <begin position="254"/>
        <end position="329"/>
    </location>
</feature>
<dbReference type="AlphaFoldDB" id="A0A4R5DEG7"/>
<dbReference type="EMBL" id="SMKZ01000015">
    <property type="protein sequence ID" value="TDE10124.1"/>
    <property type="molecule type" value="Genomic_DNA"/>
</dbReference>
<comment type="caution">
    <text evidence="3">The sequence shown here is derived from an EMBL/GenBank/DDBJ whole genome shotgun (WGS) entry which is preliminary data.</text>
</comment>
<evidence type="ECO:0000259" key="1">
    <source>
        <dbReference type="Pfam" id="PF13280"/>
    </source>
</evidence>
<evidence type="ECO:0000313" key="4">
    <source>
        <dbReference type="Proteomes" id="UP000294739"/>
    </source>
</evidence>
<dbReference type="PANTHER" id="PTHR34580">
    <property type="match status" value="1"/>
</dbReference>
<dbReference type="InterPro" id="IPR051534">
    <property type="entry name" value="CBASS_pafABC_assoc_protein"/>
</dbReference>
<keyword evidence="4" id="KW-1185">Reference proteome</keyword>
<dbReference type="InterPro" id="IPR057727">
    <property type="entry name" value="WCX_dom"/>
</dbReference>
<organism evidence="3 4">
    <name type="scientific">Jiangella asiatica</name>
    <dbReference type="NCBI Taxonomy" id="2530372"/>
    <lineage>
        <taxon>Bacteria</taxon>
        <taxon>Bacillati</taxon>
        <taxon>Actinomycetota</taxon>
        <taxon>Actinomycetes</taxon>
        <taxon>Jiangellales</taxon>
        <taxon>Jiangellaceae</taxon>
        <taxon>Jiangella</taxon>
    </lineage>
</organism>
<dbReference type="PANTHER" id="PTHR34580:SF1">
    <property type="entry name" value="PROTEIN PAFC"/>
    <property type="match status" value="1"/>
</dbReference>
<reference evidence="3 4" key="1">
    <citation type="submission" date="2019-03" db="EMBL/GenBank/DDBJ databases">
        <title>Draft genome sequences of novel Actinobacteria.</title>
        <authorList>
            <person name="Sahin N."/>
            <person name="Ay H."/>
            <person name="Saygin H."/>
        </authorList>
    </citation>
    <scope>NUCLEOTIDE SEQUENCE [LARGE SCALE GENOMIC DNA]</scope>
    <source>
        <strain evidence="3 4">5K138</strain>
    </source>
</reference>
<dbReference type="Pfam" id="PF25583">
    <property type="entry name" value="WCX"/>
    <property type="match status" value="1"/>
</dbReference>